<organism evidence="7 8">
    <name type="scientific">Sulfitobacter pacificus</name>
    <dbReference type="NCBI Taxonomy" id="1499314"/>
    <lineage>
        <taxon>Bacteria</taxon>
        <taxon>Pseudomonadati</taxon>
        <taxon>Pseudomonadota</taxon>
        <taxon>Alphaproteobacteria</taxon>
        <taxon>Rhodobacterales</taxon>
        <taxon>Roseobacteraceae</taxon>
        <taxon>Sulfitobacter</taxon>
    </lineage>
</organism>
<comment type="caution">
    <text evidence="7">The sequence shown here is derived from an EMBL/GenBank/DDBJ whole genome shotgun (WGS) entry which is preliminary data.</text>
</comment>
<evidence type="ECO:0000256" key="3">
    <source>
        <dbReference type="ARBA" id="ARBA00022692"/>
    </source>
</evidence>
<dbReference type="InterPro" id="IPR045584">
    <property type="entry name" value="Pilin-like"/>
</dbReference>
<accession>A0ABQ5VR05</accession>
<evidence type="ECO:0000256" key="6">
    <source>
        <dbReference type="SAM" id="Phobius"/>
    </source>
</evidence>
<reference evidence="7" key="1">
    <citation type="journal article" date="2014" name="Int. J. Syst. Evol. Microbiol.">
        <title>Complete genome of a new Firmicutes species belonging to the dominant human colonic microbiota ('Ruminococcus bicirculans') reveals two chromosomes and a selective capacity to utilize plant glucans.</title>
        <authorList>
            <consortium name="NISC Comparative Sequencing Program"/>
            <person name="Wegmann U."/>
            <person name="Louis P."/>
            <person name="Goesmann A."/>
            <person name="Henrissat B."/>
            <person name="Duncan S.H."/>
            <person name="Flint H.J."/>
        </authorList>
    </citation>
    <scope>NUCLEOTIDE SEQUENCE</scope>
    <source>
        <strain evidence="7">NBRC 109915</strain>
    </source>
</reference>
<sequence>MGSARLKDSGVTLIEVLIVLVLIGVSAGVVTYALPSARAARTIEQEANLLSARINLAAERSLISGQHYRLDWTVAGYRFLQWQGQAWTVATAAPLNEEHQLAGGALLSQTGGDRRGNLRITPDLVPSAEGVAQLRLVAGGIQQLITFDGFAAQTGQGGS</sequence>
<evidence type="ECO:0000256" key="4">
    <source>
        <dbReference type="ARBA" id="ARBA00022989"/>
    </source>
</evidence>
<dbReference type="PROSITE" id="PS00409">
    <property type="entry name" value="PROKAR_NTER_METHYL"/>
    <property type="match status" value="1"/>
</dbReference>
<dbReference type="SUPFAM" id="SSF54523">
    <property type="entry name" value="Pili subunits"/>
    <property type="match status" value="1"/>
</dbReference>
<evidence type="ECO:0000256" key="2">
    <source>
        <dbReference type="ARBA" id="ARBA00022481"/>
    </source>
</evidence>
<name>A0ABQ5VR05_9RHOB</name>
<reference evidence="7" key="2">
    <citation type="submission" date="2023-01" db="EMBL/GenBank/DDBJ databases">
        <title>Draft genome sequence of Sulfitobacter pacificus strain NBRC 109915.</title>
        <authorList>
            <person name="Sun Q."/>
            <person name="Mori K."/>
        </authorList>
    </citation>
    <scope>NUCLEOTIDE SEQUENCE</scope>
    <source>
        <strain evidence="7">NBRC 109915</strain>
    </source>
</reference>
<keyword evidence="3 6" id="KW-0812">Transmembrane</keyword>
<comment type="subcellular location">
    <subcellularLocation>
        <location evidence="1">Membrane</location>
        <topology evidence="1">Single-pass membrane protein</topology>
    </subcellularLocation>
</comment>
<proteinExistence type="predicted"/>
<evidence type="ECO:0000256" key="5">
    <source>
        <dbReference type="ARBA" id="ARBA00023136"/>
    </source>
</evidence>
<evidence type="ECO:0000256" key="1">
    <source>
        <dbReference type="ARBA" id="ARBA00004167"/>
    </source>
</evidence>
<dbReference type="Proteomes" id="UP001161388">
    <property type="component" value="Unassembled WGS sequence"/>
</dbReference>
<keyword evidence="2" id="KW-0488">Methylation</keyword>
<dbReference type="InterPro" id="IPR002416">
    <property type="entry name" value="T2SS_protein-GspH"/>
</dbReference>
<dbReference type="Pfam" id="PF07963">
    <property type="entry name" value="N_methyl"/>
    <property type="match status" value="1"/>
</dbReference>
<keyword evidence="5 6" id="KW-0472">Membrane</keyword>
<keyword evidence="4 6" id="KW-1133">Transmembrane helix</keyword>
<dbReference type="PRINTS" id="PR00885">
    <property type="entry name" value="BCTERIALGSPH"/>
</dbReference>
<gene>
    <name evidence="7" type="ORF">GCM10007927_43060</name>
</gene>
<evidence type="ECO:0000313" key="8">
    <source>
        <dbReference type="Proteomes" id="UP001161388"/>
    </source>
</evidence>
<feature type="transmembrane region" description="Helical" evidence="6">
    <location>
        <begin position="12"/>
        <end position="34"/>
    </location>
</feature>
<evidence type="ECO:0000313" key="7">
    <source>
        <dbReference type="EMBL" id="GLQ29502.1"/>
    </source>
</evidence>
<dbReference type="InterPro" id="IPR012902">
    <property type="entry name" value="N_methyl_site"/>
</dbReference>
<dbReference type="EMBL" id="BSNL01000025">
    <property type="protein sequence ID" value="GLQ29502.1"/>
    <property type="molecule type" value="Genomic_DNA"/>
</dbReference>
<dbReference type="Gene3D" id="3.55.40.10">
    <property type="entry name" value="minor pseudopilin epsh domain"/>
    <property type="match status" value="1"/>
</dbReference>
<evidence type="ECO:0008006" key="9">
    <source>
        <dbReference type="Google" id="ProtNLM"/>
    </source>
</evidence>
<dbReference type="NCBIfam" id="TIGR02532">
    <property type="entry name" value="IV_pilin_GFxxxE"/>
    <property type="match status" value="1"/>
</dbReference>
<protein>
    <recommendedName>
        <fullName evidence="9">General secretion pathway protein H</fullName>
    </recommendedName>
</protein>
<keyword evidence="8" id="KW-1185">Reference proteome</keyword>